<evidence type="ECO:0000313" key="2">
    <source>
        <dbReference type="Proteomes" id="UP000069272"/>
    </source>
</evidence>
<dbReference type="VEuPathDB" id="VectorBase:AALB014794"/>
<evidence type="ECO:0000313" key="1">
    <source>
        <dbReference type="EnsemblMetazoa" id="AALB014794-PA"/>
    </source>
</evidence>
<dbReference type="AlphaFoldDB" id="A0A182FYW5"/>
<dbReference type="Proteomes" id="UP000069272">
    <property type="component" value="Chromosome 2R"/>
</dbReference>
<organism evidence="1 2">
    <name type="scientific">Anopheles albimanus</name>
    <name type="common">New world malaria mosquito</name>
    <dbReference type="NCBI Taxonomy" id="7167"/>
    <lineage>
        <taxon>Eukaryota</taxon>
        <taxon>Metazoa</taxon>
        <taxon>Ecdysozoa</taxon>
        <taxon>Arthropoda</taxon>
        <taxon>Hexapoda</taxon>
        <taxon>Insecta</taxon>
        <taxon>Pterygota</taxon>
        <taxon>Neoptera</taxon>
        <taxon>Endopterygota</taxon>
        <taxon>Diptera</taxon>
        <taxon>Nematocera</taxon>
        <taxon>Culicoidea</taxon>
        <taxon>Culicidae</taxon>
        <taxon>Anophelinae</taxon>
        <taxon>Anopheles</taxon>
    </lineage>
</organism>
<accession>A0A182FYW5</accession>
<reference evidence="1" key="2">
    <citation type="submission" date="2022-08" db="UniProtKB">
        <authorList>
            <consortium name="EnsemblMetazoa"/>
        </authorList>
    </citation>
    <scope>IDENTIFICATION</scope>
    <source>
        <strain evidence="1">STECLA/ALBI9_A</strain>
    </source>
</reference>
<sequence length="106" mass="12388">MRPEDLDHHQQCALHCSKVMSIGRTANPLSTVASFATYLNHLSPCIRVCASRRDSHHQTLRSGSRPSPWFRVVSRTRWMRKKRCQVARMSQELLFSFIHRTISIQR</sequence>
<proteinExistence type="predicted"/>
<name>A0A182FYW5_ANOAL</name>
<dbReference type="EnsemblMetazoa" id="AALB014794-RA">
    <property type="protein sequence ID" value="AALB014794-PA"/>
    <property type="gene ID" value="AALB014794"/>
</dbReference>
<reference evidence="1 2" key="1">
    <citation type="journal article" date="2017" name="G3 (Bethesda)">
        <title>The Physical Genome Mapping of Anopheles albimanus Corrected Scaffold Misassemblies and Identified Interarm Rearrangements in Genus Anopheles.</title>
        <authorList>
            <person name="Artemov G.N."/>
            <person name="Peery A.N."/>
            <person name="Jiang X."/>
            <person name="Tu Z."/>
            <person name="Stegniy V.N."/>
            <person name="Sharakhova M.V."/>
            <person name="Sharakhov I.V."/>
        </authorList>
    </citation>
    <scope>NUCLEOTIDE SEQUENCE [LARGE SCALE GENOMIC DNA]</scope>
    <source>
        <strain evidence="1 2">ALBI9_A</strain>
    </source>
</reference>
<protein>
    <submittedName>
        <fullName evidence="1">Uncharacterized protein</fullName>
    </submittedName>
</protein>
<keyword evidence="2" id="KW-1185">Reference proteome</keyword>